<reference evidence="1" key="1">
    <citation type="submission" date="2014-11" db="EMBL/GenBank/DDBJ databases">
        <authorList>
            <person name="Amaro Gonzalez C."/>
        </authorList>
    </citation>
    <scope>NUCLEOTIDE SEQUENCE</scope>
</reference>
<dbReference type="EMBL" id="GBXM01053879">
    <property type="protein sequence ID" value="JAH54698.1"/>
    <property type="molecule type" value="Transcribed_RNA"/>
</dbReference>
<dbReference type="AlphaFoldDB" id="A0A0E9TPN6"/>
<name>A0A0E9TPN6_ANGAN</name>
<organism evidence="1">
    <name type="scientific">Anguilla anguilla</name>
    <name type="common">European freshwater eel</name>
    <name type="synonym">Muraena anguilla</name>
    <dbReference type="NCBI Taxonomy" id="7936"/>
    <lineage>
        <taxon>Eukaryota</taxon>
        <taxon>Metazoa</taxon>
        <taxon>Chordata</taxon>
        <taxon>Craniata</taxon>
        <taxon>Vertebrata</taxon>
        <taxon>Euteleostomi</taxon>
        <taxon>Actinopterygii</taxon>
        <taxon>Neopterygii</taxon>
        <taxon>Teleostei</taxon>
        <taxon>Anguilliformes</taxon>
        <taxon>Anguillidae</taxon>
        <taxon>Anguilla</taxon>
    </lineage>
</organism>
<sequence>MSMPPPIHLLIMQSIGPPVDIFLLHGGFPGGIKEMPALPNLMICEQNREQFVNFYLHF</sequence>
<proteinExistence type="predicted"/>
<accession>A0A0E9TPN6</accession>
<reference evidence="1" key="2">
    <citation type="journal article" date="2015" name="Fish Shellfish Immunol.">
        <title>Early steps in the European eel (Anguilla anguilla)-Vibrio vulnificus interaction in the gills: Role of the RtxA13 toxin.</title>
        <authorList>
            <person name="Callol A."/>
            <person name="Pajuelo D."/>
            <person name="Ebbesson L."/>
            <person name="Teles M."/>
            <person name="MacKenzie S."/>
            <person name="Amaro C."/>
        </authorList>
    </citation>
    <scope>NUCLEOTIDE SEQUENCE</scope>
</reference>
<protein>
    <submittedName>
        <fullName evidence="1">Uncharacterized protein</fullName>
    </submittedName>
</protein>
<evidence type="ECO:0000313" key="1">
    <source>
        <dbReference type="EMBL" id="JAH54698.1"/>
    </source>
</evidence>